<organism evidence="1 2">
    <name type="scientific">Thermodesulfovibrio aggregans</name>
    <dbReference type="NCBI Taxonomy" id="86166"/>
    <lineage>
        <taxon>Bacteria</taxon>
        <taxon>Pseudomonadati</taxon>
        <taxon>Nitrospirota</taxon>
        <taxon>Thermodesulfovibrionia</taxon>
        <taxon>Thermodesulfovibrionales</taxon>
        <taxon>Thermodesulfovibrionaceae</taxon>
        <taxon>Thermodesulfovibrio</taxon>
    </lineage>
</organism>
<keyword evidence="2" id="KW-1185">Reference proteome</keyword>
<reference evidence="2" key="1">
    <citation type="submission" date="2016-01" db="EMBL/GenBank/DDBJ databases">
        <title>Draft genome sequence of Thermodesulfovibrio aggregans strain TGE-P1.</title>
        <authorList>
            <person name="Sekiguchi Y."/>
            <person name="Ohashi A."/>
            <person name="Matsuura N."/>
            <person name="Tourlousse M.D."/>
        </authorList>
    </citation>
    <scope>NUCLEOTIDE SEQUENCE [LARGE SCALE GENOMIC DNA]</scope>
    <source>
        <strain evidence="2">TGE-P1</strain>
    </source>
</reference>
<dbReference type="Gene3D" id="2.160.20.10">
    <property type="entry name" value="Single-stranded right-handed beta-helix, Pectin lyase-like"/>
    <property type="match status" value="1"/>
</dbReference>
<evidence type="ECO:0000313" key="2">
    <source>
        <dbReference type="Proteomes" id="UP000054976"/>
    </source>
</evidence>
<dbReference type="InterPro" id="IPR011050">
    <property type="entry name" value="Pectin_lyase_fold/virulence"/>
</dbReference>
<accession>A0A0U9HSM3</accession>
<dbReference type="EMBL" id="BCNO01000002">
    <property type="protein sequence ID" value="GAQ95138.1"/>
    <property type="molecule type" value="Genomic_DNA"/>
</dbReference>
<evidence type="ECO:0000313" key="1">
    <source>
        <dbReference type="EMBL" id="GAQ95138.1"/>
    </source>
</evidence>
<comment type="caution">
    <text evidence="1">The sequence shown here is derived from an EMBL/GenBank/DDBJ whole genome shotgun (WGS) entry which is preliminary data.</text>
</comment>
<dbReference type="STRING" id="86166.TAGGR_222"/>
<evidence type="ECO:0008006" key="3">
    <source>
        <dbReference type="Google" id="ProtNLM"/>
    </source>
</evidence>
<gene>
    <name evidence="1" type="ORF">TAGGR_222</name>
</gene>
<name>A0A0U9HSM3_9BACT</name>
<proteinExistence type="predicted"/>
<dbReference type="RefSeq" id="WP_059176590.1">
    <property type="nucleotide sequence ID" value="NZ_BCNO01000002.1"/>
</dbReference>
<dbReference type="AlphaFoldDB" id="A0A0U9HSM3"/>
<protein>
    <recommendedName>
        <fullName evidence="3">Right handed beta helix domain-containing protein</fullName>
    </recommendedName>
</protein>
<dbReference type="Proteomes" id="UP000054976">
    <property type="component" value="Unassembled WGS sequence"/>
</dbReference>
<dbReference type="InterPro" id="IPR012334">
    <property type="entry name" value="Pectin_lyas_fold"/>
</dbReference>
<dbReference type="SUPFAM" id="SSF51126">
    <property type="entry name" value="Pectin lyase-like"/>
    <property type="match status" value="1"/>
</dbReference>
<dbReference type="OrthoDB" id="9806903at2"/>
<sequence>MSGSMNRIIIYSILLIILAFLNPLTLEAKTIYCEFGKNQQIEIKDNTIPLDSLDLQTINISNISIQISNCMKKVLDSESNVILKLPAKSINLRNPIVIQQTKDSLSWKAIKIIGSGIEQTKIYASNGFIRANFLTRDILIEISDFTIIPAQINSGNGIQIWIPPGGNRHNRSIILKNLLIRGENANDKNVFETSINVTGAWRILISNVFITGPFGPNVEQPSPGKCFVLSECYSPEVANSACWSMDTGLEVLSETNPGPEGIQVISSKFVDVNIGIKIENSRAIEPEGVISNNHINAKKIGLYLKGKKYIMINNNLFYTTGKEFIHMLLDGNEKVIITNNIFHYPNRDKPKSGISIKVQNSDDIFINNNIFSSPGIGIYQGLNNKNLIIKDNNFSSINPITKMILNEIEIYKEVAK</sequence>